<evidence type="ECO:0000313" key="1">
    <source>
        <dbReference type="EMBL" id="MCY1005841.1"/>
    </source>
</evidence>
<sequence length="42" mass="4164">MPKRTCSPATAICICAPWIFSSATHGPPGTSPSGSPGPAILP</sequence>
<dbReference type="EMBL" id="JAPNKE010000002">
    <property type="protein sequence ID" value="MCY1005841.1"/>
    <property type="molecule type" value="Genomic_DNA"/>
</dbReference>
<name>A0A9X3ESM7_9BACT</name>
<accession>A0A9X3ESM7</accession>
<dbReference type="RefSeq" id="WP_267767703.1">
    <property type="nucleotide sequence ID" value="NZ_JAPNKE010000002.1"/>
</dbReference>
<evidence type="ECO:0000313" key="2">
    <source>
        <dbReference type="Proteomes" id="UP001150924"/>
    </source>
</evidence>
<dbReference type="AlphaFoldDB" id="A0A9X3ESM7"/>
<reference evidence="1" key="1">
    <citation type="submission" date="2022-11" db="EMBL/GenBank/DDBJ databases">
        <title>Minimal conservation of predation-associated metabolite biosynthetic gene clusters underscores biosynthetic potential of Myxococcota including descriptions for ten novel species: Archangium lansinium sp. nov., Myxococcus landrumus sp. nov., Nannocystis bai.</title>
        <authorList>
            <person name="Ahearne A."/>
            <person name="Stevens C."/>
            <person name="Phillips K."/>
        </authorList>
    </citation>
    <scope>NUCLEOTIDE SEQUENCE</scope>
    <source>
        <strain evidence="1">Na p29</strain>
    </source>
</reference>
<dbReference type="Proteomes" id="UP001150924">
    <property type="component" value="Unassembled WGS sequence"/>
</dbReference>
<comment type="caution">
    <text evidence="1">The sequence shown here is derived from an EMBL/GenBank/DDBJ whole genome shotgun (WGS) entry which is preliminary data.</text>
</comment>
<protein>
    <submittedName>
        <fullName evidence="1">Uncharacterized protein</fullName>
    </submittedName>
</protein>
<gene>
    <name evidence="1" type="ORF">OV079_09730</name>
</gene>
<organism evidence="1 2">
    <name type="scientific">Nannocystis pusilla</name>
    <dbReference type="NCBI Taxonomy" id="889268"/>
    <lineage>
        <taxon>Bacteria</taxon>
        <taxon>Pseudomonadati</taxon>
        <taxon>Myxococcota</taxon>
        <taxon>Polyangia</taxon>
        <taxon>Nannocystales</taxon>
        <taxon>Nannocystaceae</taxon>
        <taxon>Nannocystis</taxon>
    </lineage>
</organism>
<keyword evidence="2" id="KW-1185">Reference proteome</keyword>
<proteinExistence type="predicted"/>